<dbReference type="NCBIfam" id="NF046080">
    <property type="entry name" value="PID_CTERM"/>
    <property type="match status" value="1"/>
</dbReference>
<reference evidence="2 3" key="1">
    <citation type="submission" date="2018-06" db="EMBL/GenBank/DDBJ databases">
        <title>Pedobacter endophyticus sp. nov., an endophytic bacterium isolated from a leaf of Triticum aestivum.</title>
        <authorList>
            <person name="Zhang L."/>
        </authorList>
    </citation>
    <scope>NUCLEOTIDE SEQUENCE [LARGE SCALE GENOMIC DNA]</scope>
    <source>
        <strain evidence="2 3">CM134L-2</strain>
    </source>
</reference>
<name>A0A443YP95_9SPHI</name>
<dbReference type="EMBL" id="SAYW01000005">
    <property type="protein sequence ID" value="RWU05583.1"/>
    <property type="molecule type" value="Genomic_DNA"/>
</dbReference>
<proteinExistence type="predicted"/>
<keyword evidence="3" id="KW-1185">Reference proteome</keyword>
<dbReference type="InterPro" id="IPR058207">
    <property type="entry name" value="PID_CTERM"/>
</dbReference>
<dbReference type="RefSeq" id="WP_113648347.1">
    <property type="nucleotide sequence ID" value="NZ_SAYW01000005.1"/>
</dbReference>
<evidence type="ECO:0000313" key="2">
    <source>
        <dbReference type="EMBL" id="RWU05583.1"/>
    </source>
</evidence>
<comment type="caution">
    <text evidence="2">The sequence shown here is derived from an EMBL/GenBank/DDBJ whole genome shotgun (WGS) entry which is preliminary data.</text>
</comment>
<feature type="region of interest" description="Disordered" evidence="1">
    <location>
        <begin position="1"/>
        <end position="42"/>
    </location>
</feature>
<accession>A0A443YP95</accession>
<evidence type="ECO:0000256" key="1">
    <source>
        <dbReference type="SAM" id="MobiDB-lite"/>
    </source>
</evidence>
<gene>
    <name evidence="2" type="ORF">DPV69_15680</name>
</gene>
<protein>
    <submittedName>
        <fullName evidence="2">Uncharacterized protein</fullName>
    </submittedName>
</protein>
<evidence type="ECO:0000313" key="3">
    <source>
        <dbReference type="Proteomes" id="UP000284120"/>
    </source>
</evidence>
<dbReference type="AlphaFoldDB" id="A0A443YP95"/>
<sequence>MAVSVGNYAIAQPGGPDESGPDTPCPPDSNLDDCDPDNQVPIDGGAGILVAAGVAYGIKKVYDKRKQNKTSEAV</sequence>
<dbReference type="Proteomes" id="UP000284120">
    <property type="component" value="Unassembled WGS sequence"/>
</dbReference>
<organism evidence="2 3">
    <name type="scientific">Pedobacter chitinilyticus</name>
    <dbReference type="NCBI Taxonomy" id="2233776"/>
    <lineage>
        <taxon>Bacteria</taxon>
        <taxon>Pseudomonadati</taxon>
        <taxon>Bacteroidota</taxon>
        <taxon>Sphingobacteriia</taxon>
        <taxon>Sphingobacteriales</taxon>
        <taxon>Sphingobacteriaceae</taxon>
        <taxon>Pedobacter</taxon>
    </lineage>
</organism>